<dbReference type="GO" id="GO:0006078">
    <property type="term" value="P:(1-&gt;6)-beta-D-glucan biosynthetic process"/>
    <property type="evidence" value="ECO:0007669"/>
    <property type="project" value="InterPro"/>
</dbReference>
<dbReference type="InterPro" id="IPR008659">
    <property type="entry name" value="Kre9/Knh1_C"/>
</dbReference>
<dbReference type="GO" id="GO:0031505">
    <property type="term" value="P:fungal-type cell wall organization"/>
    <property type="evidence" value="ECO:0007669"/>
    <property type="project" value="TreeGrafter"/>
</dbReference>
<dbReference type="GO" id="GO:0042546">
    <property type="term" value="P:cell wall biogenesis"/>
    <property type="evidence" value="ECO:0007669"/>
    <property type="project" value="InterPro"/>
</dbReference>
<organism evidence="5 6">
    <name type="scientific">Glonium stellatum</name>
    <dbReference type="NCBI Taxonomy" id="574774"/>
    <lineage>
        <taxon>Eukaryota</taxon>
        <taxon>Fungi</taxon>
        <taxon>Dikarya</taxon>
        <taxon>Ascomycota</taxon>
        <taxon>Pezizomycotina</taxon>
        <taxon>Dothideomycetes</taxon>
        <taxon>Pleosporomycetidae</taxon>
        <taxon>Gloniales</taxon>
        <taxon>Gloniaceae</taxon>
        <taxon>Glonium</taxon>
    </lineage>
</organism>
<feature type="chain" id="PRO_5034491046" evidence="2">
    <location>
        <begin position="19"/>
        <end position="260"/>
    </location>
</feature>
<protein>
    <submittedName>
        <fullName evidence="5">Beta-1,6-glucan boisynthesis protein-like protein</fullName>
    </submittedName>
</protein>
<evidence type="ECO:0000313" key="6">
    <source>
        <dbReference type="Proteomes" id="UP000250140"/>
    </source>
</evidence>
<dbReference type="Proteomes" id="UP000250140">
    <property type="component" value="Unassembled WGS sequence"/>
</dbReference>
<feature type="signal peptide" evidence="2">
    <location>
        <begin position="1"/>
        <end position="18"/>
    </location>
</feature>
<evidence type="ECO:0000256" key="1">
    <source>
        <dbReference type="ARBA" id="ARBA00022729"/>
    </source>
</evidence>
<proteinExistence type="predicted"/>
<dbReference type="InterPro" id="IPR018466">
    <property type="entry name" value="Kre9/Knh1-like_N"/>
</dbReference>
<keyword evidence="1 2" id="KW-0732">Signal</keyword>
<dbReference type="OrthoDB" id="2432613at2759"/>
<dbReference type="PANTHER" id="PTHR28154">
    <property type="entry name" value="CELL WALL SYNTHESIS PROTEIN KNH1-RELATED"/>
    <property type="match status" value="1"/>
</dbReference>
<reference evidence="5 6" key="1">
    <citation type="journal article" date="2016" name="Nat. Commun.">
        <title>Ectomycorrhizal ecology is imprinted in the genome of the dominant symbiotic fungus Cenococcum geophilum.</title>
        <authorList>
            <consortium name="DOE Joint Genome Institute"/>
            <person name="Peter M."/>
            <person name="Kohler A."/>
            <person name="Ohm R.A."/>
            <person name="Kuo A."/>
            <person name="Krutzmann J."/>
            <person name="Morin E."/>
            <person name="Arend M."/>
            <person name="Barry K.W."/>
            <person name="Binder M."/>
            <person name="Choi C."/>
            <person name="Clum A."/>
            <person name="Copeland A."/>
            <person name="Grisel N."/>
            <person name="Haridas S."/>
            <person name="Kipfer T."/>
            <person name="LaButti K."/>
            <person name="Lindquist E."/>
            <person name="Lipzen A."/>
            <person name="Maire R."/>
            <person name="Meier B."/>
            <person name="Mihaltcheva S."/>
            <person name="Molinier V."/>
            <person name="Murat C."/>
            <person name="Poggeler S."/>
            <person name="Quandt C.A."/>
            <person name="Sperisen C."/>
            <person name="Tritt A."/>
            <person name="Tisserant E."/>
            <person name="Crous P.W."/>
            <person name="Henrissat B."/>
            <person name="Nehls U."/>
            <person name="Egli S."/>
            <person name="Spatafora J.W."/>
            <person name="Grigoriev I.V."/>
            <person name="Martin F.M."/>
        </authorList>
    </citation>
    <scope>NUCLEOTIDE SEQUENCE [LARGE SCALE GENOMIC DNA]</scope>
    <source>
        <strain evidence="5 6">CBS 207.34</strain>
    </source>
</reference>
<dbReference type="InterPro" id="IPR045328">
    <property type="entry name" value="Kre9/Knh1"/>
</dbReference>
<feature type="domain" description="Yeast cell wall synthesis Kre9/Knh1-like N-terminal" evidence="4">
    <location>
        <begin position="24"/>
        <end position="128"/>
    </location>
</feature>
<feature type="domain" description="Yeast cell wall synthesis Kre9/Knh1 C-terminal" evidence="3">
    <location>
        <begin position="170"/>
        <end position="250"/>
    </location>
</feature>
<dbReference type="AlphaFoldDB" id="A0A8E2FBN0"/>
<accession>A0A8E2FBN0</accession>
<dbReference type="PANTHER" id="PTHR28154:SF1">
    <property type="entry name" value="CELL WALL SYNTHESIS PROTEIN KNH1-RELATED"/>
    <property type="match status" value="1"/>
</dbReference>
<dbReference type="EMBL" id="KV748601">
    <property type="protein sequence ID" value="OCL14200.1"/>
    <property type="molecule type" value="Genomic_DNA"/>
</dbReference>
<evidence type="ECO:0000259" key="4">
    <source>
        <dbReference type="Pfam" id="PF10342"/>
    </source>
</evidence>
<sequence>MQLRLLALLAAITPFAIADIEFTTPTAGAKLTGGGSINIAWKDSGNAPSISDLMTYQLFLCAGGNDDGTFIQLTSITQSGTFANGNKAVGTISAGVGASTPSNAYFLKIISVAKEGGTVTNYSPRFSLAGMTGTFPANVLAGAQAVTGTDGPPTVNQVNNGNNAAPAAASDYAVPYTMQTGLTKYAPMQPVPPSKITKKSPTPQYPTSAVSLASTFLPTPKQVTTMTMSQTFSVSSMENTAAAAPMPSDDMAKFLARWKD</sequence>
<dbReference type="GO" id="GO:0005576">
    <property type="term" value="C:extracellular region"/>
    <property type="evidence" value="ECO:0007669"/>
    <property type="project" value="TreeGrafter"/>
</dbReference>
<evidence type="ECO:0000313" key="5">
    <source>
        <dbReference type="EMBL" id="OCL14200.1"/>
    </source>
</evidence>
<name>A0A8E2FBN0_9PEZI</name>
<dbReference type="Pfam" id="PF10342">
    <property type="entry name" value="Kre9_KNH"/>
    <property type="match status" value="1"/>
</dbReference>
<evidence type="ECO:0000259" key="3">
    <source>
        <dbReference type="Pfam" id="PF05390"/>
    </source>
</evidence>
<evidence type="ECO:0000256" key="2">
    <source>
        <dbReference type="SAM" id="SignalP"/>
    </source>
</evidence>
<gene>
    <name evidence="5" type="ORF">AOQ84DRAFT_429021</name>
</gene>
<dbReference type="Pfam" id="PF05390">
    <property type="entry name" value="Kre9_KNH1_C"/>
    <property type="match status" value="1"/>
</dbReference>
<keyword evidence="6" id="KW-1185">Reference proteome</keyword>